<proteinExistence type="predicted"/>
<comment type="similarity">
    <text evidence="1">To bacterial alkanal monooxygenase alpha and beta chains.</text>
</comment>
<protein>
    <submittedName>
        <fullName evidence="3">Luciferase family oxidoreductase group 1</fullName>
    </submittedName>
</protein>
<feature type="domain" description="Luciferase-like" evidence="2">
    <location>
        <begin position="1"/>
        <end position="297"/>
    </location>
</feature>
<reference evidence="3 4" key="1">
    <citation type="submission" date="2018-07" db="EMBL/GenBank/DDBJ databases">
        <title>Genomic Encyclopedia of Type Strains, Phase IV (KMG-IV): sequencing the most valuable type-strain genomes for metagenomic binning, comparative biology and taxonomic classification.</title>
        <authorList>
            <person name="Goeker M."/>
        </authorList>
    </citation>
    <scope>NUCLEOTIDE SEQUENCE [LARGE SCALE GENOMIC DNA]</scope>
    <source>
        <strain evidence="3 4">DSM 4134</strain>
    </source>
</reference>
<dbReference type="AlphaFoldDB" id="A0A3D9L704"/>
<dbReference type="SUPFAM" id="SSF51679">
    <property type="entry name" value="Bacterial luciferase-like"/>
    <property type="match status" value="1"/>
</dbReference>
<evidence type="ECO:0000256" key="1">
    <source>
        <dbReference type="ARBA" id="ARBA00007789"/>
    </source>
</evidence>
<dbReference type="OrthoDB" id="9780518at2"/>
<dbReference type="PANTHER" id="PTHR30137:SF20">
    <property type="entry name" value="N-ACETYL-S-ALKYLCYSTEINE MONOOXYGENASE"/>
    <property type="match status" value="1"/>
</dbReference>
<comment type="caution">
    <text evidence="3">The sequence shown here is derived from an EMBL/GenBank/DDBJ whole genome shotgun (WGS) entry which is preliminary data.</text>
</comment>
<organism evidence="3 4">
    <name type="scientific">Marinoscillum furvescens DSM 4134</name>
    <dbReference type="NCBI Taxonomy" id="1122208"/>
    <lineage>
        <taxon>Bacteria</taxon>
        <taxon>Pseudomonadati</taxon>
        <taxon>Bacteroidota</taxon>
        <taxon>Cytophagia</taxon>
        <taxon>Cytophagales</taxon>
        <taxon>Reichenbachiellaceae</taxon>
        <taxon>Marinoscillum</taxon>
    </lineage>
</organism>
<dbReference type="InterPro" id="IPR050766">
    <property type="entry name" value="Bact_Lucif_Oxidored"/>
</dbReference>
<dbReference type="Pfam" id="PF00296">
    <property type="entry name" value="Bac_luciferase"/>
    <property type="match status" value="1"/>
</dbReference>
<dbReference type="InterPro" id="IPR011251">
    <property type="entry name" value="Luciferase-like_dom"/>
</dbReference>
<evidence type="ECO:0000313" key="3">
    <source>
        <dbReference type="EMBL" id="REE02095.1"/>
    </source>
</evidence>
<dbReference type="RefSeq" id="WP_115866631.1">
    <property type="nucleotide sequence ID" value="NZ_QREG01000002.1"/>
</dbReference>
<dbReference type="InterPro" id="IPR036661">
    <property type="entry name" value="Luciferase-like_sf"/>
</dbReference>
<accession>A0A3D9L704</accession>
<dbReference type="Proteomes" id="UP000256779">
    <property type="component" value="Unassembled WGS sequence"/>
</dbReference>
<name>A0A3D9L704_MARFU</name>
<gene>
    <name evidence="3" type="ORF">C7460_102115</name>
</gene>
<dbReference type="InterPro" id="IPR019949">
    <property type="entry name" value="CmoO-like"/>
</dbReference>
<evidence type="ECO:0000259" key="2">
    <source>
        <dbReference type="Pfam" id="PF00296"/>
    </source>
</evidence>
<keyword evidence="4" id="KW-1185">Reference proteome</keyword>
<sequence>MQLGILDQSIVHHSYTSTDALQETLETLQLGERLGYRRFWVSEHHNSPRVAGSTPPVLMAYLAAHSQSIRIGSGGIMLPNHSAYKVAEDFRMLETLYPGRIDLGMGRAPGGDQIAARLLNPANTFQEADYLQQLQHLGHFFTDSIGTDKGPIYAMPQAPGTPEQWILSSSGGSSSIAAKLGHGLAVARFINGFAHPSIVETYKNEFQPSAAFEQPRVMLSIVALCGETSEKAAAMRKYVDFMFLQMNRGDMHTAHPYEEIMAYEFTQREQDILGKHQGRVVSGTPHEVKTQLTALAEKFEADELMLTNMACPKEDRLKSFELIAESFREA</sequence>
<dbReference type="GO" id="GO:0005829">
    <property type="term" value="C:cytosol"/>
    <property type="evidence" value="ECO:0007669"/>
    <property type="project" value="TreeGrafter"/>
</dbReference>
<evidence type="ECO:0000313" key="4">
    <source>
        <dbReference type="Proteomes" id="UP000256779"/>
    </source>
</evidence>
<dbReference type="NCBIfam" id="TIGR03558">
    <property type="entry name" value="oxido_grp_1"/>
    <property type="match status" value="1"/>
</dbReference>
<dbReference type="PANTHER" id="PTHR30137">
    <property type="entry name" value="LUCIFERASE-LIKE MONOOXYGENASE"/>
    <property type="match status" value="1"/>
</dbReference>
<dbReference type="Gene3D" id="3.20.20.30">
    <property type="entry name" value="Luciferase-like domain"/>
    <property type="match status" value="1"/>
</dbReference>
<dbReference type="EMBL" id="QREG01000002">
    <property type="protein sequence ID" value="REE02095.1"/>
    <property type="molecule type" value="Genomic_DNA"/>
</dbReference>
<dbReference type="GO" id="GO:0016705">
    <property type="term" value="F:oxidoreductase activity, acting on paired donors, with incorporation or reduction of molecular oxygen"/>
    <property type="evidence" value="ECO:0007669"/>
    <property type="project" value="InterPro"/>
</dbReference>